<keyword evidence="1" id="KW-0472">Membrane</keyword>
<accession>A0ABS3HQ71</accession>
<reference evidence="2 3" key="1">
    <citation type="submission" date="2021-03" db="EMBL/GenBank/DDBJ databases">
        <title>Enterococcal diversity collection.</title>
        <authorList>
            <person name="Gilmore M.S."/>
            <person name="Schwartzman J."/>
            <person name="Van Tyne D."/>
            <person name="Martin M."/>
            <person name="Earl A.M."/>
            <person name="Manson A.L."/>
            <person name="Straub T."/>
            <person name="Salamzade R."/>
            <person name="Saavedra J."/>
            <person name="Lebreton F."/>
            <person name="Prichula J."/>
            <person name="Schaufler K."/>
            <person name="Gaca A."/>
            <person name="Sgardioli B."/>
            <person name="Wagenaar J."/>
            <person name="Strong T."/>
        </authorList>
    </citation>
    <scope>NUCLEOTIDE SEQUENCE [LARGE SCALE GENOMIC DNA]</scope>
    <source>
        <strain evidence="2 3">DIV0080</strain>
    </source>
</reference>
<dbReference type="EMBL" id="JAFLVX010000007">
    <property type="protein sequence ID" value="MBO0475889.1"/>
    <property type="molecule type" value="Genomic_DNA"/>
</dbReference>
<keyword evidence="1" id="KW-1133">Transmembrane helix</keyword>
<feature type="transmembrane region" description="Helical" evidence="1">
    <location>
        <begin position="12"/>
        <end position="38"/>
    </location>
</feature>
<keyword evidence="3" id="KW-1185">Reference proteome</keyword>
<dbReference type="RefSeq" id="WP_206964702.1">
    <property type="nucleotide sequence ID" value="NZ_JAFLVX010000007.1"/>
</dbReference>
<evidence type="ECO:0000313" key="2">
    <source>
        <dbReference type="EMBL" id="MBO0475889.1"/>
    </source>
</evidence>
<evidence type="ECO:0008006" key="4">
    <source>
        <dbReference type="Google" id="ProtNLM"/>
    </source>
</evidence>
<proteinExistence type="predicted"/>
<organism evidence="2 3">
    <name type="scientific">Candidatus Vagococcus giribetii</name>
    <dbReference type="NCBI Taxonomy" id="2230876"/>
    <lineage>
        <taxon>Bacteria</taxon>
        <taxon>Bacillati</taxon>
        <taxon>Bacillota</taxon>
        <taxon>Bacilli</taxon>
        <taxon>Lactobacillales</taxon>
        <taxon>Enterococcaceae</taxon>
        <taxon>Vagococcus</taxon>
    </lineage>
</organism>
<keyword evidence="1" id="KW-0812">Transmembrane</keyword>
<evidence type="ECO:0000313" key="3">
    <source>
        <dbReference type="Proteomes" id="UP000664857"/>
    </source>
</evidence>
<gene>
    <name evidence="2" type="ORF">DOK76_02325</name>
</gene>
<evidence type="ECO:0000256" key="1">
    <source>
        <dbReference type="SAM" id="Phobius"/>
    </source>
</evidence>
<protein>
    <recommendedName>
        <fullName evidence="4">Prepilin-type N-terminal cleavage/methylation domain-containing protein</fullName>
    </recommendedName>
</protein>
<sequence>MMKRIISNEEGITLVELVAGLALLGLILIPLGTLLSFAGDSVKLQREQADIQSTANLMVAQMIAISQKEGLYEQAGYSDYGTPAWEQKHIVKVNGSGTNKVEVTDILDKDNQRKKTYQIKNPKVSIHVDQKKNIHDNRKNNQLLSNSRDTFTIQESVEITFKKEGKEVFSQQVELDYRDEKKAVGEIGGEGYW</sequence>
<comment type="caution">
    <text evidence="2">The sequence shown here is derived from an EMBL/GenBank/DDBJ whole genome shotgun (WGS) entry which is preliminary data.</text>
</comment>
<name>A0ABS3HQ71_9ENTE</name>
<dbReference type="Proteomes" id="UP000664857">
    <property type="component" value="Unassembled WGS sequence"/>
</dbReference>